<organism evidence="3 4">
    <name type="scientific">Syncephalastrum racemosum</name>
    <name type="common">Filamentous fungus</name>
    <dbReference type="NCBI Taxonomy" id="13706"/>
    <lineage>
        <taxon>Eukaryota</taxon>
        <taxon>Fungi</taxon>
        <taxon>Fungi incertae sedis</taxon>
        <taxon>Mucoromycota</taxon>
        <taxon>Mucoromycotina</taxon>
        <taxon>Mucoromycetes</taxon>
        <taxon>Mucorales</taxon>
        <taxon>Syncephalastraceae</taxon>
        <taxon>Syncephalastrum</taxon>
    </lineage>
</organism>
<evidence type="ECO:0000256" key="1">
    <source>
        <dbReference type="SAM" id="MobiDB-lite"/>
    </source>
</evidence>
<feature type="region of interest" description="Disordered" evidence="1">
    <location>
        <begin position="133"/>
        <end position="172"/>
    </location>
</feature>
<dbReference type="EMBL" id="MCGN01000010">
    <property type="protein sequence ID" value="ORY92295.1"/>
    <property type="molecule type" value="Genomic_DNA"/>
</dbReference>
<dbReference type="AlphaFoldDB" id="A0A1X2H3C4"/>
<dbReference type="Pfam" id="PF13384">
    <property type="entry name" value="HTH_23"/>
    <property type="match status" value="1"/>
</dbReference>
<dbReference type="PROSITE" id="PS50090">
    <property type="entry name" value="MYB_LIKE"/>
    <property type="match status" value="1"/>
</dbReference>
<dbReference type="InParanoid" id="A0A1X2H3C4"/>
<accession>A0A1X2H3C4</accession>
<dbReference type="OrthoDB" id="2289901at2759"/>
<reference evidence="3 4" key="1">
    <citation type="submission" date="2016-07" db="EMBL/GenBank/DDBJ databases">
        <title>Pervasive Adenine N6-methylation of Active Genes in Fungi.</title>
        <authorList>
            <consortium name="DOE Joint Genome Institute"/>
            <person name="Mondo S.J."/>
            <person name="Dannebaum R.O."/>
            <person name="Kuo R.C."/>
            <person name="Labutti K."/>
            <person name="Haridas S."/>
            <person name="Kuo A."/>
            <person name="Salamov A."/>
            <person name="Ahrendt S.R."/>
            <person name="Lipzen A."/>
            <person name="Sullivan W."/>
            <person name="Andreopoulos W.B."/>
            <person name="Clum A."/>
            <person name="Lindquist E."/>
            <person name="Daum C."/>
            <person name="Ramamoorthy G.K."/>
            <person name="Gryganskyi A."/>
            <person name="Culley D."/>
            <person name="Magnuson J.K."/>
            <person name="James T.Y."/>
            <person name="O'Malley M.A."/>
            <person name="Stajich J.E."/>
            <person name="Spatafora J.W."/>
            <person name="Visel A."/>
            <person name="Grigoriev I.V."/>
        </authorList>
    </citation>
    <scope>NUCLEOTIDE SEQUENCE [LARGE SCALE GENOMIC DNA]</scope>
    <source>
        <strain evidence="3 4">NRRL 2496</strain>
    </source>
</reference>
<feature type="domain" description="Myb-like" evidence="2">
    <location>
        <begin position="320"/>
        <end position="366"/>
    </location>
</feature>
<comment type="caution">
    <text evidence="3">The sequence shown here is derived from an EMBL/GenBank/DDBJ whole genome shotgun (WGS) entry which is preliminary data.</text>
</comment>
<feature type="region of interest" description="Disordered" evidence="1">
    <location>
        <begin position="79"/>
        <end position="114"/>
    </location>
</feature>
<feature type="region of interest" description="Disordered" evidence="1">
    <location>
        <begin position="212"/>
        <end position="300"/>
    </location>
</feature>
<feature type="compositionally biased region" description="Low complexity" evidence="1">
    <location>
        <begin position="133"/>
        <end position="156"/>
    </location>
</feature>
<dbReference type="Proteomes" id="UP000242180">
    <property type="component" value="Unassembled WGS sequence"/>
</dbReference>
<gene>
    <name evidence="3" type="ORF">BCR43DRAFT_498130</name>
</gene>
<dbReference type="InterPro" id="IPR001005">
    <property type="entry name" value="SANT/Myb"/>
</dbReference>
<protein>
    <recommendedName>
        <fullName evidence="2">Myb-like domain-containing protein</fullName>
    </recommendedName>
</protein>
<proteinExistence type="predicted"/>
<feature type="compositionally biased region" description="Low complexity" evidence="1">
    <location>
        <begin position="220"/>
        <end position="239"/>
    </location>
</feature>
<dbReference type="OMA" id="WTHEDDM"/>
<name>A0A1X2H3C4_SYNRA</name>
<evidence type="ECO:0000313" key="3">
    <source>
        <dbReference type="EMBL" id="ORY92295.1"/>
    </source>
</evidence>
<evidence type="ECO:0000313" key="4">
    <source>
        <dbReference type="Proteomes" id="UP000242180"/>
    </source>
</evidence>
<keyword evidence="4" id="KW-1185">Reference proteome</keyword>
<sequence>MSSLTRMKPMTDDPERAKLWLIVGAYMAGATEKRVARLVGLNRQAVRRIYENYRQTGIPEQPKRIPARVKAKPVVEYDEHGNLIDDSGDEAMTSDEQQQQHHKKSDHSLRRLPTTKERIAFANERIEDTALSISSTSSAASFSSSSSSASASADESTASHDTNSKSANKKILREPTAAEIRAYVDQELVDRTGDWHLGLMRSPMLSIASSDDIPPPPLLVPQSLPSDTSSNNSNSPNNLRPWTPPRDSVMDIDSSKSGPDAQSSSKLPPPSSTSFMPSPTVAPPSPPHSSTTRRDSCCSSVARGIRSTDKYDDVIRGFEKWTHEDDMVLLKHVMVPLQEGRWSELEEKFGGRHLAHLCKDRWEFLQSQMVKGLRKM</sequence>
<evidence type="ECO:0000259" key="2">
    <source>
        <dbReference type="PROSITE" id="PS50090"/>
    </source>
</evidence>